<feature type="region of interest" description="Disordered" evidence="9">
    <location>
        <begin position="1"/>
        <end position="34"/>
    </location>
</feature>
<keyword evidence="11" id="KW-0966">Cell projection</keyword>
<evidence type="ECO:0000313" key="12">
    <source>
        <dbReference type="Proteomes" id="UP000737171"/>
    </source>
</evidence>
<evidence type="ECO:0000256" key="8">
    <source>
        <dbReference type="ARBA" id="ARBA00030117"/>
    </source>
</evidence>
<keyword evidence="4" id="KW-1005">Bacterial flagellum biogenesis</keyword>
<accession>A0ABX2ENU7</accession>
<evidence type="ECO:0000256" key="2">
    <source>
        <dbReference type="ARBA" id="ARBA00017823"/>
    </source>
</evidence>
<dbReference type="InterPro" id="IPR031316">
    <property type="entry name" value="FlgM_C"/>
</dbReference>
<dbReference type="Proteomes" id="UP000737171">
    <property type="component" value="Unassembled WGS sequence"/>
</dbReference>
<evidence type="ECO:0000256" key="3">
    <source>
        <dbReference type="ARBA" id="ARBA00022491"/>
    </source>
</evidence>
<reference evidence="11 12" key="1">
    <citation type="submission" date="2020-05" db="EMBL/GenBank/DDBJ databases">
        <title>Aquincola sp. isolate from soil.</title>
        <authorList>
            <person name="Han J."/>
            <person name="Kim D.-U."/>
        </authorList>
    </citation>
    <scope>NUCLEOTIDE SEQUENCE [LARGE SCALE GENOMIC DNA]</scope>
    <source>
        <strain evidence="11 12">S2</strain>
    </source>
</reference>
<evidence type="ECO:0000256" key="1">
    <source>
        <dbReference type="ARBA" id="ARBA00005322"/>
    </source>
</evidence>
<evidence type="ECO:0000256" key="6">
    <source>
        <dbReference type="ARBA" id="ARBA00023163"/>
    </source>
</evidence>
<evidence type="ECO:0000256" key="4">
    <source>
        <dbReference type="ARBA" id="ARBA00022795"/>
    </source>
</evidence>
<comment type="function">
    <text evidence="7">Responsible for the coupling of flagellin expression to flagellar assembly by preventing expression of the flagellin genes when a component of the middle class of proteins is defective. It negatively regulates flagellar genes by inhibiting the activity of FliA by directly binding to FliA.</text>
</comment>
<dbReference type="SUPFAM" id="SSF101498">
    <property type="entry name" value="Anti-sigma factor FlgM"/>
    <property type="match status" value="1"/>
</dbReference>
<dbReference type="Pfam" id="PF04316">
    <property type="entry name" value="FlgM"/>
    <property type="match status" value="1"/>
</dbReference>
<proteinExistence type="inferred from homology"/>
<keyword evidence="12" id="KW-1185">Reference proteome</keyword>
<dbReference type="InterPro" id="IPR035890">
    <property type="entry name" value="Anti-sigma-28_factor_FlgM_sf"/>
</dbReference>
<evidence type="ECO:0000313" key="11">
    <source>
        <dbReference type="EMBL" id="NRF70325.1"/>
    </source>
</evidence>
<keyword evidence="3" id="KW-0678">Repressor</keyword>
<comment type="caution">
    <text evidence="11">The sequence shown here is derived from an EMBL/GenBank/DDBJ whole genome shotgun (WGS) entry which is preliminary data.</text>
</comment>
<dbReference type="InterPro" id="IPR007412">
    <property type="entry name" value="FlgM"/>
</dbReference>
<evidence type="ECO:0000259" key="10">
    <source>
        <dbReference type="Pfam" id="PF04316"/>
    </source>
</evidence>
<dbReference type="EMBL" id="JABRWJ010000008">
    <property type="protein sequence ID" value="NRF70325.1"/>
    <property type="molecule type" value="Genomic_DNA"/>
</dbReference>
<name>A0ABX2ENU7_9BURK</name>
<keyword evidence="11" id="KW-0282">Flagellum</keyword>
<dbReference type="RefSeq" id="WP_173129132.1">
    <property type="nucleotide sequence ID" value="NZ_JABRWJ010000008.1"/>
</dbReference>
<organism evidence="11 12">
    <name type="scientific">Pseudaquabacterium terrae</name>
    <dbReference type="NCBI Taxonomy" id="2732868"/>
    <lineage>
        <taxon>Bacteria</taxon>
        <taxon>Pseudomonadati</taxon>
        <taxon>Pseudomonadota</taxon>
        <taxon>Betaproteobacteria</taxon>
        <taxon>Burkholderiales</taxon>
        <taxon>Sphaerotilaceae</taxon>
        <taxon>Pseudaquabacterium</taxon>
    </lineage>
</organism>
<evidence type="ECO:0000256" key="5">
    <source>
        <dbReference type="ARBA" id="ARBA00023015"/>
    </source>
</evidence>
<keyword evidence="11" id="KW-0969">Cilium</keyword>
<sequence length="95" mass="9686">MKIGSLENKAAVSPAITERKTNSTSGAPSPEPSAKVELSAGALLGAGGGESVFDAEKVRRIAEAIRDGKFEVNAEAIADKLIANAHELLSPRSGG</sequence>
<evidence type="ECO:0000256" key="7">
    <source>
        <dbReference type="ARBA" id="ARBA00024739"/>
    </source>
</evidence>
<evidence type="ECO:0000256" key="9">
    <source>
        <dbReference type="SAM" id="MobiDB-lite"/>
    </source>
</evidence>
<protein>
    <recommendedName>
        <fullName evidence="2">Negative regulator of flagellin synthesis</fullName>
    </recommendedName>
    <alternativeName>
        <fullName evidence="8">Anti-sigma-28 factor</fullName>
    </alternativeName>
</protein>
<gene>
    <name evidence="11" type="primary">flgM</name>
    <name evidence="11" type="ORF">HLB44_25275</name>
</gene>
<comment type="similarity">
    <text evidence="1">Belongs to the FlgM family.</text>
</comment>
<keyword evidence="5" id="KW-0805">Transcription regulation</keyword>
<feature type="domain" description="Anti-sigma-28 factor FlgM C-terminal" evidence="10">
    <location>
        <begin position="51"/>
        <end position="82"/>
    </location>
</feature>
<keyword evidence="6" id="KW-0804">Transcription</keyword>
<dbReference type="NCBIfam" id="TIGR03824">
    <property type="entry name" value="FlgM_jcvi"/>
    <property type="match status" value="1"/>
</dbReference>